<keyword evidence="2 6" id="KW-0732">Signal</keyword>
<feature type="chain" id="PRO_5042492541" description="Glycosyl hydrolase family 30 TIM-barrel domain-containing protein" evidence="6">
    <location>
        <begin position="19"/>
        <end position="591"/>
    </location>
</feature>
<feature type="domain" description="Glycosyl hydrolase family 30 TIM-barrel" evidence="7">
    <location>
        <begin position="104"/>
        <end position="448"/>
    </location>
</feature>
<evidence type="ECO:0000256" key="5">
    <source>
        <dbReference type="SAM" id="MobiDB-lite"/>
    </source>
</evidence>
<dbReference type="Proteomes" id="UP001271007">
    <property type="component" value="Unassembled WGS sequence"/>
</dbReference>
<dbReference type="InterPro" id="IPR033453">
    <property type="entry name" value="Glyco_hydro_30_TIM-barrel"/>
</dbReference>
<dbReference type="SUPFAM" id="SSF51445">
    <property type="entry name" value="(Trans)glycosidases"/>
    <property type="match status" value="1"/>
</dbReference>
<evidence type="ECO:0000256" key="1">
    <source>
        <dbReference type="ARBA" id="ARBA00005382"/>
    </source>
</evidence>
<name>A0AAJ0GFA3_9PEZI</name>
<comment type="caution">
    <text evidence="8">The sequence shown here is derived from an EMBL/GenBank/DDBJ whole genome shotgun (WGS) entry which is preliminary data.</text>
</comment>
<evidence type="ECO:0000259" key="7">
    <source>
        <dbReference type="Pfam" id="PF02055"/>
    </source>
</evidence>
<evidence type="ECO:0000256" key="4">
    <source>
        <dbReference type="RuleBase" id="RU361188"/>
    </source>
</evidence>
<keyword evidence="4" id="KW-0326">Glycosidase</keyword>
<proteinExistence type="inferred from homology"/>
<dbReference type="PANTHER" id="PTHR11069:SF23">
    <property type="entry name" value="LYSOSOMAL ACID GLUCOSYLCERAMIDASE"/>
    <property type="match status" value="1"/>
</dbReference>
<dbReference type="GO" id="GO:0006680">
    <property type="term" value="P:glucosylceramide catabolic process"/>
    <property type="evidence" value="ECO:0007669"/>
    <property type="project" value="TreeGrafter"/>
</dbReference>
<dbReference type="Pfam" id="PF02055">
    <property type="entry name" value="Glyco_hydro_30"/>
    <property type="match status" value="1"/>
</dbReference>
<evidence type="ECO:0000256" key="2">
    <source>
        <dbReference type="ARBA" id="ARBA00022729"/>
    </source>
</evidence>
<dbReference type="Gene3D" id="3.20.20.80">
    <property type="entry name" value="Glycosidases"/>
    <property type="match status" value="1"/>
</dbReference>
<evidence type="ECO:0000256" key="6">
    <source>
        <dbReference type="SAM" id="SignalP"/>
    </source>
</evidence>
<feature type="signal peptide" evidence="6">
    <location>
        <begin position="1"/>
        <end position="18"/>
    </location>
</feature>
<dbReference type="PANTHER" id="PTHR11069">
    <property type="entry name" value="GLUCOSYLCERAMIDASE"/>
    <property type="match status" value="1"/>
</dbReference>
<dbReference type="GO" id="GO:0016020">
    <property type="term" value="C:membrane"/>
    <property type="evidence" value="ECO:0007669"/>
    <property type="project" value="GOC"/>
</dbReference>
<sequence length="591" mass="63629">MLLTSLGLTLLLANSVAGQSIEGLGVSGGRGPRGGIGDDAHPVRRPQALITDAKIPIAPNTTRQLAPGPAPRLVLHNRTLSTCDNRRAVLIDSSTGGAQQEMLGFGHAWTGSTVSVLDSLDDDVFVQVMRDLFGQEGNNMNFMRHTIGSSDLDGNQYSYDDNGPSFNQGEPDLELANFDLGPHGRAMAKMIARMGDVKGDVFLFGSPWSYPGWMKHNNLFIAPNLNEGSYSNIMNNSFNTKYIPQAIQYFTKYVDAFRDHGVTVNGLTLMNEPLNAQGGYPCMFLDAADEAAILAQGLGEEMHNRGVKVMAYDHNTDQPMYPLRVAQGAPEYTDMAAWHCYQGSVANYSVIQDFHYAYPDKLQFMTECSNYLPEAGSDNWSVAQNFIPPVRYGASGATMWVMATDPDFGPHSPYGGCAGCLGSIIVNSSTTYTKTNDYFMVGQFSRFIRRGAVNYKVLEGVEGTTYDPNWFDLIAVKNPDMGWAVVFMNNLGSDQDVVLSFTAGGFEWEGTIPNATVVTWLLPSDQIVGQSGVLPQASGTAVSGTGTGEGRICSTTSSVASSSSAPPTSMLEPVPHTTHTIAADGRSSGVA</sequence>
<protein>
    <recommendedName>
        <fullName evidence="7">Glycosyl hydrolase family 30 TIM-barrel domain-containing protein</fullName>
    </recommendedName>
</protein>
<gene>
    <name evidence="8" type="ORF">LTR09_002922</name>
</gene>
<evidence type="ECO:0000256" key="3">
    <source>
        <dbReference type="ARBA" id="ARBA00022801"/>
    </source>
</evidence>
<evidence type="ECO:0000313" key="8">
    <source>
        <dbReference type="EMBL" id="KAK3056415.1"/>
    </source>
</evidence>
<dbReference type="AlphaFoldDB" id="A0AAJ0GFA3"/>
<dbReference type="GO" id="GO:0004348">
    <property type="term" value="F:glucosylceramidase activity"/>
    <property type="evidence" value="ECO:0007669"/>
    <property type="project" value="InterPro"/>
</dbReference>
<feature type="region of interest" description="Disordered" evidence="5">
    <location>
        <begin position="538"/>
        <end position="591"/>
    </location>
</feature>
<comment type="similarity">
    <text evidence="1 4">Belongs to the glycosyl hydrolase 30 family.</text>
</comment>
<reference evidence="8" key="1">
    <citation type="submission" date="2023-04" db="EMBL/GenBank/DDBJ databases">
        <title>Black Yeasts Isolated from many extreme environments.</title>
        <authorList>
            <person name="Coleine C."/>
            <person name="Stajich J.E."/>
            <person name="Selbmann L."/>
        </authorList>
    </citation>
    <scope>NUCLEOTIDE SEQUENCE</scope>
    <source>
        <strain evidence="8">CCFEE 5312</strain>
    </source>
</reference>
<organism evidence="8 9">
    <name type="scientific">Extremus antarcticus</name>
    <dbReference type="NCBI Taxonomy" id="702011"/>
    <lineage>
        <taxon>Eukaryota</taxon>
        <taxon>Fungi</taxon>
        <taxon>Dikarya</taxon>
        <taxon>Ascomycota</taxon>
        <taxon>Pezizomycotina</taxon>
        <taxon>Dothideomycetes</taxon>
        <taxon>Dothideomycetidae</taxon>
        <taxon>Mycosphaerellales</taxon>
        <taxon>Extremaceae</taxon>
        <taxon>Extremus</taxon>
    </lineage>
</organism>
<dbReference type="EMBL" id="JAWDJX010000006">
    <property type="protein sequence ID" value="KAK3056415.1"/>
    <property type="molecule type" value="Genomic_DNA"/>
</dbReference>
<accession>A0AAJ0GFA3</accession>
<dbReference type="InterPro" id="IPR017853">
    <property type="entry name" value="GH"/>
</dbReference>
<feature type="compositionally biased region" description="Low complexity" evidence="5">
    <location>
        <begin position="554"/>
        <end position="569"/>
    </location>
</feature>
<evidence type="ECO:0000313" key="9">
    <source>
        <dbReference type="Proteomes" id="UP001271007"/>
    </source>
</evidence>
<keyword evidence="3 4" id="KW-0378">Hydrolase</keyword>
<keyword evidence="9" id="KW-1185">Reference proteome</keyword>
<dbReference type="InterPro" id="IPR001139">
    <property type="entry name" value="Glyco_hydro_30"/>
</dbReference>